<dbReference type="InterPro" id="IPR009674">
    <property type="entry name" value="Rpa2_dom_4"/>
</dbReference>
<evidence type="ECO:0000256" key="1">
    <source>
        <dbReference type="ARBA" id="ARBA00004604"/>
    </source>
</evidence>
<dbReference type="PROSITE" id="PS01166">
    <property type="entry name" value="RNA_POL_BETA"/>
    <property type="match status" value="1"/>
</dbReference>
<dbReference type="PANTHER" id="PTHR20856">
    <property type="entry name" value="DNA-DIRECTED RNA POLYMERASE I SUBUNIT 2"/>
    <property type="match status" value="1"/>
</dbReference>
<sequence>MSSSDFGSSSSGSSGSSSSSSDGPATPPSTHASLPGSLKEARGSAADITDGAAPAAAPWLEPHTFHTLRTQARFQQPSADAFDHPDLQALTAPHIESFNALWAEDPSLDAGGDRGAAGASTFSSLPLPGGALGEGVGLLAKALQNLPPRVVFDGKGANGEELQPGPGVGRGNRLQISIDSVSLGRPQVSDRARGAVGKKMFPSECRERLRTYTAKMTARVKWSVNGGPPQLEDRDMGFVPVMVKSNRCSLRSLSSKELVAANEEPHELGGYFIINGNERLVRFLIVPRANHVTAIERPSFANRGPSYTNKGCSIRCVHRDDLMSVTNTVHYLDNGGVTLRFSMRKQEYMIPVVMLLKALVSATDKEIFSELMQGDFGNTFLADRVELLLRGFKTYSLWTGEQCLQYLGDKFRVAMAVPDDWTDYQVGAELIERILLVHLDTPREKFKLLTFMMRKLYSLVAGDCCVDNPDSPQHQEILLPGFLYGQIIKERLDEYAIALRGQIARDVRTKARGIDFFDGRYISKTFSKVVPNIGGRLSSFLATGNLSSPSGLDLQQTSGFTIVAEKLNFYRYISHFRCVHRGAFFAELKTTTVRKLLPEAWGFLCPVHTPDGSPCGLLNHFSHSCRLITRTIDASHVPGLLTSLGMSTSWASQVDGRSHVVVQLDGATVGYATPSLARHMATVLRLWKTEGLNDVPLDLEIGFVPTSKGGQYPGLYLFSGRSRMMRPVRHLANNRLDMVGPFEQVYLDVACLPDEIEKGLSTHAELSPTNVLSVIANLTPFSDYNQSPRNMYACQMGKQTMGTPSTALNHRTDNKLYRIQSPQTPVVRPALHNRYGFDEAPNGANAIVAVISYTGYDMEDAMILNKSAHERGFGYGTIYKSEIIDLKDIKGATSSKAGAATLHFGFANDVRRDHPNRELLDIDGLPFPGARLKQGSPLAAYWDETTGRTDFKKYKGDEVAYVDTVRLIGSDTGDHELQKLQIVLRVPRSPVIGDKFSSRHGQKGVCSQKWPAVDMPFSESGMQPDVIINPHAFPSRMTIGMLIESMAGKAGAMHGIAQDSTPFTFSEDDTPIEYFGEQLRRAGYNHVGHEPMYSGITGQEFRADIYLGVVYYQRLRHMVNDKFQVRTTGPVHQLTRQPIKGRKRAGGIRFGEMERDALLAHGTSFLLQDRLMNCSDYSTSYVCRTCGSIISLGYDDAALAGVQTIDASTGATAAPAQLGPNGEYCRICRAEDELRREQGQEPLTGRRMAKGGQVVRLGPESLIKRGSGGLDVIAVPYVLKYLAAELASAGMRISFEIA</sequence>
<dbReference type="InterPro" id="IPR037034">
    <property type="entry name" value="RNA_pol_Rpb2_2_sf"/>
</dbReference>
<evidence type="ECO:0000256" key="13">
    <source>
        <dbReference type="RuleBase" id="RU363031"/>
    </source>
</evidence>
<feature type="domain" description="DNA-directed RNA polymerase subunit 2 hybrid-binding" evidence="15">
    <location>
        <begin position="775"/>
        <end position="1144"/>
    </location>
</feature>
<evidence type="ECO:0000259" key="20">
    <source>
        <dbReference type="Pfam" id="PF06883"/>
    </source>
</evidence>
<feature type="domain" description="DNA-directed RNA polymerase I subunit RPA2" evidence="20">
    <location>
        <begin position="669"/>
        <end position="726"/>
    </location>
</feature>
<evidence type="ECO:0000259" key="17">
    <source>
        <dbReference type="Pfam" id="PF04561"/>
    </source>
</evidence>
<dbReference type="GO" id="GO:0032549">
    <property type="term" value="F:ribonucleoside binding"/>
    <property type="evidence" value="ECO:0007669"/>
    <property type="project" value="InterPro"/>
</dbReference>
<dbReference type="EMBL" id="KZ819297">
    <property type="protein sequence ID" value="PWN96983.1"/>
    <property type="molecule type" value="Genomic_DNA"/>
</dbReference>
<keyword evidence="22" id="KW-1185">Reference proteome</keyword>
<keyword evidence="4 13" id="KW-0808">Transferase</keyword>
<evidence type="ECO:0000259" key="16">
    <source>
        <dbReference type="Pfam" id="PF04560"/>
    </source>
</evidence>
<dbReference type="Gene3D" id="3.90.1800.10">
    <property type="entry name" value="RNA polymerase alpha subunit dimerisation domain"/>
    <property type="match status" value="1"/>
</dbReference>
<keyword evidence="5 13" id="KW-0548">Nucleotidyltransferase</keyword>
<dbReference type="Gene3D" id="2.40.50.150">
    <property type="match status" value="1"/>
</dbReference>
<keyword evidence="10" id="KW-0539">Nucleus</keyword>
<evidence type="ECO:0000256" key="9">
    <source>
        <dbReference type="ARBA" id="ARBA00023163"/>
    </source>
</evidence>
<dbReference type="Pfam" id="PF06883">
    <property type="entry name" value="RNA_pol_Rpa2_4"/>
    <property type="match status" value="1"/>
</dbReference>
<dbReference type="InterPro" id="IPR007645">
    <property type="entry name" value="RNA_pol_Rpb2_3"/>
</dbReference>
<dbReference type="Gene3D" id="3.90.1100.10">
    <property type="match status" value="1"/>
</dbReference>
<dbReference type="GO" id="GO:0008270">
    <property type="term" value="F:zinc ion binding"/>
    <property type="evidence" value="ECO:0007669"/>
    <property type="project" value="UniProtKB-KW"/>
</dbReference>
<evidence type="ECO:0000256" key="14">
    <source>
        <dbReference type="SAM" id="MobiDB-lite"/>
    </source>
</evidence>
<evidence type="ECO:0000256" key="6">
    <source>
        <dbReference type="ARBA" id="ARBA00022723"/>
    </source>
</evidence>
<evidence type="ECO:0000256" key="2">
    <source>
        <dbReference type="ARBA" id="ARBA00006835"/>
    </source>
</evidence>
<proteinExistence type="inferred from homology"/>
<comment type="similarity">
    <text evidence="2 12">Belongs to the RNA polymerase beta chain family.</text>
</comment>
<dbReference type="InterPro" id="IPR007121">
    <property type="entry name" value="RNA_pol_bsu_CS"/>
</dbReference>
<accession>A0A316Z9W1</accession>
<dbReference type="Pfam" id="PF00562">
    <property type="entry name" value="RNA_pol_Rpb2_6"/>
    <property type="match status" value="1"/>
</dbReference>
<feature type="domain" description="RNA polymerase beta subunit protrusion" evidence="18">
    <location>
        <begin position="93"/>
        <end position="510"/>
    </location>
</feature>
<evidence type="ECO:0000259" key="19">
    <source>
        <dbReference type="Pfam" id="PF04565"/>
    </source>
</evidence>
<reference evidence="21 22" key="1">
    <citation type="journal article" date="2018" name="Mol. Biol. Evol.">
        <title>Broad Genomic Sampling Reveals a Smut Pathogenic Ancestry of the Fungal Clade Ustilaginomycotina.</title>
        <authorList>
            <person name="Kijpornyongpan T."/>
            <person name="Mondo S.J."/>
            <person name="Barry K."/>
            <person name="Sandor L."/>
            <person name="Lee J."/>
            <person name="Lipzen A."/>
            <person name="Pangilinan J."/>
            <person name="LaButti K."/>
            <person name="Hainaut M."/>
            <person name="Henrissat B."/>
            <person name="Grigoriev I.V."/>
            <person name="Spatafora J.W."/>
            <person name="Aime M.C."/>
        </authorList>
    </citation>
    <scope>NUCLEOTIDE SEQUENCE [LARGE SCALE GENOMIC DNA]</scope>
    <source>
        <strain evidence="21 22">MCA 4186</strain>
    </source>
</reference>
<evidence type="ECO:0000256" key="7">
    <source>
        <dbReference type="ARBA" id="ARBA00022771"/>
    </source>
</evidence>
<dbReference type="InterPro" id="IPR007641">
    <property type="entry name" value="RNA_pol_Rpb2_7"/>
</dbReference>
<evidence type="ECO:0000256" key="11">
    <source>
        <dbReference type="ARBA" id="ARBA00047768"/>
    </source>
</evidence>
<comment type="catalytic activity">
    <reaction evidence="11">
        <text>RNA(n) + a ribonucleoside 5'-triphosphate = RNA(n+1) + diphosphate</text>
        <dbReference type="Rhea" id="RHEA:21248"/>
        <dbReference type="Rhea" id="RHEA-COMP:14527"/>
        <dbReference type="Rhea" id="RHEA-COMP:17342"/>
        <dbReference type="ChEBI" id="CHEBI:33019"/>
        <dbReference type="ChEBI" id="CHEBI:61557"/>
        <dbReference type="ChEBI" id="CHEBI:140395"/>
        <dbReference type="EC" id="2.7.7.6"/>
    </reaction>
    <physiologicalReaction direction="left-to-right" evidence="11">
        <dbReference type="Rhea" id="RHEA:21249"/>
    </physiologicalReaction>
</comment>
<dbReference type="Gene3D" id="2.40.270.10">
    <property type="entry name" value="DNA-directed RNA polymerase, subunit 2, domain 6"/>
    <property type="match status" value="1"/>
</dbReference>
<dbReference type="OrthoDB" id="10248617at2759"/>
<dbReference type="Gene3D" id="3.90.1110.10">
    <property type="entry name" value="RNA polymerase Rpb2, domain 2"/>
    <property type="match status" value="1"/>
</dbReference>
<dbReference type="FunFam" id="3.90.1100.10:FF:000016">
    <property type="entry name" value="DNA-directed RNA polymerase subunit beta"/>
    <property type="match status" value="1"/>
</dbReference>
<keyword evidence="3 13" id="KW-0240">DNA-directed RNA polymerase</keyword>
<dbReference type="SUPFAM" id="SSF64484">
    <property type="entry name" value="beta and beta-prime subunits of DNA dependent RNA-polymerase"/>
    <property type="match status" value="1"/>
</dbReference>
<dbReference type="InterPro" id="IPR007642">
    <property type="entry name" value="RNA_pol_Rpb2_2"/>
</dbReference>
<evidence type="ECO:0000256" key="3">
    <source>
        <dbReference type="ARBA" id="ARBA00022478"/>
    </source>
</evidence>
<dbReference type="GO" id="GO:0005730">
    <property type="term" value="C:nucleolus"/>
    <property type="evidence" value="ECO:0007669"/>
    <property type="project" value="UniProtKB-SubCell"/>
</dbReference>
<dbReference type="FunFam" id="2.40.270.10:FF:000011">
    <property type="entry name" value="DNA-directed RNA polymerase subunit beta"/>
    <property type="match status" value="1"/>
</dbReference>
<evidence type="ECO:0000256" key="4">
    <source>
        <dbReference type="ARBA" id="ARBA00022679"/>
    </source>
</evidence>
<dbReference type="InterPro" id="IPR007120">
    <property type="entry name" value="DNA-dir_RNAP_su2_dom"/>
</dbReference>
<keyword evidence="6" id="KW-0479">Metal-binding</keyword>
<organism evidence="21 22">
    <name type="scientific">Tilletiopsis washingtonensis</name>
    <dbReference type="NCBI Taxonomy" id="58919"/>
    <lineage>
        <taxon>Eukaryota</taxon>
        <taxon>Fungi</taxon>
        <taxon>Dikarya</taxon>
        <taxon>Basidiomycota</taxon>
        <taxon>Ustilaginomycotina</taxon>
        <taxon>Exobasidiomycetes</taxon>
        <taxon>Entylomatales</taxon>
        <taxon>Entylomatales incertae sedis</taxon>
        <taxon>Tilletiopsis</taxon>
    </lineage>
</organism>
<feature type="domain" description="RNA polymerase Rpb2" evidence="19">
    <location>
        <begin position="563"/>
        <end position="626"/>
    </location>
</feature>
<dbReference type="Gene3D" id="3.90.1070.20">
    <property type="match status" value="1"/>
</dbReference>
<dbReference type="FunFam" id="3.90.1100.10:FF:000008">
    <property type="entry name" value="DNA-directed RNA polymerase subunit beta"/>
    <property type="match status" value="1"/>
</dbReference>
<feature type="region of interest" description="Disordered" evidence="14">
    <location>
        <begin position="1"/>
        <end position="50"/>
    </location>
</feature>
<dbReference type="GO" id="GO:0003677">
    <property type="term" value="F:DNA binding"/>
    <property type="evidence" value="ECO:0007669"/>
    <property type="project" value="InterPro"/>
</dbReference>
<dbReference type="GO" id="GO:0003899">
    <property type="term" value="F:DNA-directed RNA polymerase activity"/>
    <property type="evidence" value="ECO:0007669"/>
    <property type="project" value="UniProtKB-EC"/>
</dbReference>
<dbReference type="InterPro" id="IPR007644">
    <property type="entry name" value="RNA_pol_bsu_protrusion"/>
</dbReference>
<protein>
    <recommendedName>
        <fullName evidence="13">DNA-directed RNA polymerase subunit beta</fullName>
        <ecNumber evidence="13">2.7.7.6</ecNumber>
    </recommendedName>
</protein>
<dbReference type="FunFam" id="3.90.1110.10:FF:000007">
    <property type="entry name" value="DNA-directed RNA polymerase subunit beta"/>
    <property type="match status" value="1"/>
</dbReference>
<dbReference type="FunFam" id="3.90.1070.20:FF:000003">
    <property type="entry name" value="DNA-directed RNA polymerase subunit beta"/>
    <property type="match status" value="1"/>
</dbReference>
<evidence type="ECO:0000313" key="22">
    <source>
        <dbReference type="Proteomes" id="UP000245946"/>
    </source>
</evidence>
<evidence type="ECO:0000256" key="12">
    <source>
        <dbReference type="RuleBase" id="RU000434"/>
    </source>
</evidence>
<dbReference type="Pfam" id="PF04563">
    <property type="entry name" value="RNA_pol_Rpb2_1"/>
    <property type="match status" value="1"/>
</dbReference>
<dbReference type="GO" id="GO:0006362">
    <property type="term" value="P:transcription elongation by RNA polymerase I"/>
    <property type="evidence" value="ECO:0007669"/>
    <property type="project" value="UniProtKB-ARBA"/>
</dbReference>
<evidence type="ECO:0000256" key="8">
    <source>
        <dbReference type="ARBA" id="ARBA00022833"/>
    </source>
</evidence>
<dbReference type="CDD" id="cd00653">
    <property type="entry name" value="RNA_pol_B_RPB2"/>
    <property type="match status" value="1"/>
</dbReference>
<dbReference type="InterPro" id="IPR015712">
    <property type="entry name" value="DNA-dir_RNA_pol_su2"/>
</dbReference>
<gene>
    <name evidence="21" type="ORF">FA09DRAFT_331030</name>
</gene>
<keyword evidence="9 13" id="KW-0804">Transcription</keyword>
<dbReference type="InterPro" id="IPR037033">
    <property type="entry name" value="DNA-dir_RNAP_su2_hyb_sf"/>
</dbReference>
<dbReference type="Pfam" id="PF04560">
    <property type="entry name" value="RNA_pol_Rpb2_7"/>
    <property type="match status" value="1"/>
</dbReference>
<name>A0A316Z9W1_9BASI</name>
<keyword evidence="8" id="KW-0862">Zinc</keyword>
<feature type="domain" description="RNA polymerase Rpb2" evidence="16">
    <location>
        <begin position="1146"/>
        <end position="1231"/>
    </location>
</feature>
<evidence type="ECO:0000313" key="21">
    <source>
        <dbReference type="EMBL" id="PWN96983.1"/>
    </source>
</evidence>
<evidence type="ECO:0000256" key="10">
    <source>
        <dbReference type="ARBA" id="ARBA00023242"/>
    </source>
</evidence>
<dbReference type="FunFam" id="2.40.50.150:FF:000004">
    <property type="entry name" value="DNA-directed RNA polymerase subunit beta"/>
    <property type="match status" value="1"/>
</dbReference>
<feature type="domain" description="RNA polymerase Rpb2" evidence="17">
    <location>
        <begin position="289"/>
        <end position="477"/>
    </location>
</feature>
<dbReference type="EC" id="2.7.7.6" evidence="13"/>
<keyword evidence="7" id="KW-0863">Zinc-finger</keyword>
<evidence type="ECO:0000256" key="5">
    <source>
        <dbReference type="ARBA" id="ARBA00022695"/>
    </source>
</evidence>
<evidence type="ECO:0000259" key="15">
    <source>
        <dbReference type="Pfam" id="PF00562"/>
    </source>
</evidence>
<dbReference type="Proteomes" id="UP000245946">
    <property type="component" value="Unassembled WGS sequence"/>
</dbReference>
<comment type="subcellular location">
    <subcellularLocation>
        <location evidence="1">Nucleus</location>
        <location evidence="1">Nucleolus</location>
    </subcellularLocation>
</comment>
<dbReference type="GeneID" id="37270385"/>
<dbReference type="GO" id="GO:0000428">
    <property type="term" value="C:DNA-directed RNA polymerase complex"/>
    <property type="evidence" value="ECO:0007669"/>
    <property type="project" value="UniProtKB-KW"/>
</dbReference>
<evidence type="ECO:0000259" key="18">
    <source>
        <dbReference type="Pfam" id="PF04563"/>
    </source>
</evidence>
<dbReference type="RefSeq" id="XP_025597262.1">
    <property type="nucleotide sequence ID" value="XM_025742841.1"/>
</dbReference>
<comment type="function">
    <text evidence="13">DNA-dependent RNA polymerase catalyzes the transcription of DNA into RNA using the four ribonucleoside triphosphates as substrates.</text>
</comment>
<dbReference type="STRING" id="58919.A0A316Z9W1"/>
<feature type="compositionally biased region" description="Low complexity" evidence="14">
    <location>
        <begin position="1"/>
        <end position="23"/>
    </location>
</feature>
<dbReference type="Pfam" id="PF04565">
    <property type="entry name" value="RNA_pol_Rpb2_3"/>
    <property type="match status" value="1"/>
</dbReference>
<dbReference type="InterPro" id="IPR014724">
    <property type="entry name" value="RNA_pol_RPB2_OB-fold"/>
</dbReference>
<dbReference type="Pfam" id="PF04561">
    <property type="entry name" value="RNA_pol_Rpb2_2"/>
    <property type="match status" value="1"/>
</dbReference>